<dbReference type="Proteomes" id="UP000279259">
    <property type="component" value="Unassembled WGS sequence"/>
</dbReference>
<feature type="region of interest" description="Disordered" evidence="1">
    <location>
        <begin position="483"/>
        <end position="541"/>
    </location>
</feature>
<accession>A0A427YKG8</accession>
<feature type="compositionally biased region" description="Acidic residues" evidence="1">
    <location>
        <begin position="745"/>
        <end position="754"/>
    </location>
</feature>
<organism evidence="3 4">
    <name type="scientific">Saitozyma podzolica</name>
    <dbReference type="NCBI Taxonomy" id="1890683"/>
    <lineage>
        <taxon>Eukaryota</taxon>
        <taxon>Fungi</taxon>
        <taxon>Dikarya</taxon>
        <taxon>Basidiomycota</taxon>
        <taxon>Agaricomycotina</taxon>
        <taxon>Tremellomycetes</taxon>
        <taxon>Tremellales</taxon>
        <taxon>Trimorphomycetaceae</taxon>
        <taxon>Saitozyma</taxon>
    </lineage>
</organism>
<dbReference type="PROSITE" id="PS50172">
    <property type="entry name" value="BRCT"/>
    <property type="match status" value="1"/>
</dbReference>
<feature type="compositionally biased region" description="Low complexity" evidence="1">
    <location>
        <begin position="636"/>
        <end position="657"/>
    </location>
</feature>
<dbReference type="AlphaFoldDB" id="A0A427YKG8"/>
<feature type="region of interest" description="Disordered" evidence="1">
    <location>
        <begin position="24"/>
        <end position="167"/>
    </location>
</feature>
<feature type="compositionally biased region" description="Basic and acidic residues" evidence="1">
    <location>
        <begin position="46"/>
        <end position="57"/>
    </location>
</feature>
<gene>
    <name evidence="3" type="ORF">EHS25_009856</name>
</gene>
<feature type="compositionally biased region" description="Basic and acidic residues" evidence="1">
    <location>
        <begin position="775"/>
        <end position="798"/>
    </location>
</feature>
<evidence type="ECO:0000256" key="1">
    <source>
        <dbReference type="SAM" id="MobiDB-lite"/>
    </source>
</evidence>
<comment type="caution">
    <text evidence="3">The sequence shown here is derived from an EMBL/GenBank/DDBJ whole genome shotgun (WGS) entry which is preliminary data.</text>
</comment>
<dbReference type="OrthoDB" id="10518567at2759"/>
<keyword evidence="4" id="KW-1185">Reference proteome</keyword>
<proteinExistence type="predicted"/>
<name>A0A427YKG8_9TREE</name>
<feature type="compositionally biased region" description="Low complexity" evidence="1">
    <location>
        <begin position="354"/>
        <end position="368"/>
    </location>
</feature>
<protein>
    <recommendedName>
        <fullName evidence="2">BRCT domain-containing protein</fullName>
    </recommendedName>
</protein>
<feature type="region of interest" description="Disordered" evidence="1">
    <location>
        <begin position="633"/>
        <end position="696"/>
    </location>
</feature>
<evidence type="ECO:0000313" key="3">
    <source>
        <dbReference type="EMBL" id="RSH91557.1"/>
    </source>
</evidence>
<feature type="region of interest" description="Disordered" evidence="1">
    <location>
        <begin position="354"/>
        <end position="375"/>
    </location>
</feature>
<feature type="compositionally biased region" description="Basic and acidic residues" evidence="1">
    <location>
        <begin position="823"/>
        <end position="839"/>
    </location>
</feature>
<evidence type="ECO:0000313" key="4">
    <source>
        <dbReference type="Proteomes" id="UP000279259"/>
    </source>
</evidence>
<feature type="region of interest" description="Disordered" evidence="1">
    <location>
        <begin position="810"/>
        <end position="840"/>
    </location>
</feature>
<feature type="compositionally biased region" description="Basic and acidic residues" evidence="1">
    <location>
        <begin position="95"/>
        <end position="113"/>
    </location>
</feature>
<feature type="compositionally biased region" description="Basic and acidic residues" evidence="1">
    <location>
        <begin position="580"/>
        <end position="592"/>
    </location>
</feature>
<dbReference type="InterPro" id="IPR001357">
    <property type="entry name" value="BRCT_dom"/>
</dbReference>
<feature type="compositionally biased region" description="Polar residues" evidence="1">
    <location>
        <begin position="149"/>
        <end position="158"/>
    </location>
</feature>
<reference evidence="3 4" key="1">
    <citation type="submission" date="2018-11" db="EMBL/GenBank/DDBJ databases">
        <title>Genome sequence of Saitozyma podzolica DSM 27192.</title>
        <authorList>
            <person name="Aliyu H."/>
            <person name="Gorte O."/>
            <person name="Ochsenreither K."/>
        </authorList>
    </citation>
    <scope>NUCLEOTIDE SEQUENCE [LARGE SCALE GENOMIC DNA]</scope>
    <source>
        <strain evidence="3 4">DSM 27192</strain>
    </source>
</reference>
<dbReference type="EMBL" id="RSCD01000008">
    <property type="protein sequence ID" value="RSH91557.1"/>
    <property type="molecule type" value="Genomic_DNA"/>
</dbReference>
<sequence length="1003" mass="109429">MSRSPHRSEDAYAALAAAEREFLRPQARQRRSGAWTGIMGRGSSVRKVESPLRERMSESGWRAPVRGWDSWRPSARSPSPSPPRRRTAPYSIPRSDPRQYDHNSPRHREERRMYVTPQTPWPGSRSPSPPRQGTARYTSTRSRLDANIESPNTRAAQPTSPPALRPHLVVGQDDADQRRIREVSSTCVATGSDQAELKSGPMLSSHEYTCALEDSEMEGEYHGVHQVLWERRLVEYSHRPPHIGVSTLPVEVEIKMEPTDVVSEGSPPGAPGSRGKDNVCLRGNTQVASSVSLDLDPSRAVFVPRLARQLGPLSQPLRLPTPPQTPLSPIESTIVRPLPTSYLPFITPPNTAGVATATASPAPSASREAPSDQVHHQSRRQLFVSELGIPTTFHVLGDDAGTGLASYLIKRLGGVLVPRHRATIVIFPLRQGILATLPKDLNMLEYIDGLGTAYAVSEDWIRECDDSDRVVPLGDFLVRAGKGEAAQRGATTERPTLQPRKRHPEGIQANMDKRGRATSSSGAENHIRLDNDPQHGVSDGHREEIEGHQTGMRTSMDRQGRELLSSGAGNRLHFGSGLQHDSRLQHDSPDIEPWHVRRDLRPAGEEVSEHDKGIADQVGRHTIRNTTALGLHGIKHTTSTSTSTSASASTSAPHSHSLQARPIPLPIPRSPFGWSNRAEGRAAASGKSPTRLDDSDIGIPVRLLSTAPVRPSGYVRTYPNMPTPVQRALDAIQGSNSAKHTRDRDDDDGDEEATQDLPVFRLPKKRRLTAKLARKGTDRDIQKAESSRKQPRAGQERMQKKFHDFGMRLPTFKRIPSGSGDGVRGEQPQEAREKEVVAKHRDHVKKPIMSATRAVNCPLPESPSAEAVSVPAAFLEDPLGRHEVPHPQAQRLGRQRHGGLSKAVSVRTEGSVPETLLETPVHQTPAVPRGAGASAQIDRRTRLRSDAIVTLKTDGIAAPMCLAEACPGVCHSPSFAGAGCNNPENGSAMLRPHMLRAGTGVSG</sequence>
<evidence type="ECO:0000259" key="2">
    <source>
        <dbReference type="PROSITE" id="PS50172"/>
    </source>
</evidence>
<feature type="region of interest" description="Disordered" evidence="1">
    <location>
        <begin position="567"/>
        <end position="592"/>
    </location>
</feature>
<feature type="region of interest" description="Disordered" evidence="1">
    <location>
        <begin position="771"/>
        <end position="798"/>
    </location>
</feature>
<feature type="compositionally biased region" description="Basic and acidic residues" evidence="1">
    <location>
        <begin position="525"/>
        <end position="541"/>
    </location>
</feature>
<feature type="domain" description="BRCT" evidence="2">
    <location>
        <begin position="408"/>
        <end position="478"/>
    </location>
</feature>
<feature type="region of interest" description="Disordered" evidence="1">
    <location>
        <begin position="732"/>
        <end position="759"/>
    </location>
</feature>